<gene>
    <name evidence="2" type="ORF">QGM71_19790</name>
</gene>
<organism evidence="2 3">
    <name type="scientific">Virgibacillus tibetensis</name>
    <dbReference type="NCBI Taxonomy" id="3042313"/>
    <lineage>
        <taxon>Bacteria</taxon>
        <taxon>Bacillati</taxon>
        <taxon>Bacillota</taxon>
        <taxon>Bacilli</taxon>
        <taxon>Bacillales</taxon>
        <taxon>Bacillaceae</taxon>
        <taxon>Virgibacillus</taxon>
    </lineage>
</organism>
<proteinExistence type="predicted"/>
<keyword evidence="1" id="KW-0812">Transmembrane</keyword>
<dbReference type="EMBL" id="JARZFX010000018">
    <property type="protein sequence ID" value="MEC5425715.1"/>
    <property type="molecule type" value="Genomic_DNA"/>
</dbReference>
<keyword evidence="1" id="KW-1133">Transmembrane helix</keyword>
<accession>A0ABU6KLF0</accession>
<keyword evidence="3" id="KW-1185">Reference proteome</keyword>
<evidence type="ECO:0000313" key="2">
    <source>
        <dbReference type="EMBL" id="MEC5425715.1"/>
    </source>
</evidence>
<sequence>MTFLTIMLILITGLLLLLAGLIVKNKILAALSIIPLSASVLQLIYLLLI</sequence>
<name>A0ABU6KLF0_9BACI</name>
<dbReference type="RefSeq" id="WP_327609249.1">
    <property type="nucleotide sequence ID" value="NZ_JARZFX010000018.1"/>
</dbReference>
<evidence type="ECO:0000313" key="3">
    <source>
        <dbReference type="Proteomes" id="UP001335737"/>
    </source>
</evidence>
<evidence type="ECO:0000256" key="1">
    <source>
        <dbReference type="SAM" id="Phobius"/>
    </source>
</evidence>
<feature type="transmembrane region" description="Helical" evidence="1">
    <location>
        <begin position="28"/>
        <end position="48"/>
    </location>
</feature>
<feature type="transmembrane region" description="Helical" evidence="1">
    <location>
        <begin position="6"/>
        <end position="23"/>
    </location>
</feature>
<keyword evidence="1" id="KW-0472">Membrane</keyword>
<protein>
    <submittedName>
        <fullName evidence="2">Uncharacterized protein</fullName>
    </submittedName>
</protein>
<dbReference type="Proteomes" id="UP001335737">
    <property type="component" value="Unassembled WGS sequence"/>
</dbReference>
<reference evidence="2 3" key="1">
    <citation type="journal article" date="2024" name="Int. J. Syst. Evol. Microbiol.">
        <title>Virgibacillus tibetensis sp. nov., isolated from salt lake on the Tibetan Plateau of China.</title>
        <authorList>
            <person name="Phurbu D."/>
            <person name="Liu Z.-X."/>
            <person name="Wang R."/>
            <person name="Zheng Y.-Y."/>
            <person name="Liu H.-C."/>
            <person name="Zhou Y.-G."/>
            <person name="Yu Y.-J."/>
            <person name="Li A.-H."/>
        </authorList>
    </citation>
    <scope>NUCLEOTIDE SEQUENCE [LARGE SCALE GENOMIC DNA]</scope>
    <source>
        <strain evidence="2 3">C22-A2</strain>
    </source>
</reference>
<comment type="caution">
    <text evidence="2">The sequence shown here is derived from an EMBL/GenBank/DDBJ whole genome shotgun (WGS) entry which is preliminary data.</text>
</comment>